<proteinExistence type="predicted"/>
<dbReference type="RefSeq" id="WP_289835587.1">
    <property type="nucleotide sequence ID" value="NZ_JAUEIQ010000003.1"/>
</dbReference>
<dbReference type="EMBL" id="JAUEIQ010000003">
    <property type="protein sequence ID" value="MDN0063520.1"/>
    <property type="molecule type" value="Genomic_DNA"/>
</dbReference>
<sequence>MPETKKAAPKKMNVAIDADLLAWVSYAASVRNKSVTGYINDAIRRDMDGGAPLGTDATVKEGFDVFMRARDRHGEAED</sequence>
<protein>
    <recommendedName>
        <fullName evidence="3">CopG family transcriptional regulator</fullName>
    </recommendedName>
</protein>
<organism evidence="1 2">
    <name type="scientific">Collinsella ihumii</name>
    <dbReference type="NCBI Taxonomy" id="1720204"/>
    <lineage>
        <taxon>Bacteria</taxon>
        <taxon>Bacillati</taxon>
        <taxon>Actinomycetota</taxon>
        <taxon>Coriobacteriia</taxon>
        <taxon>Coriobacteriales</taxon>
        <taxon>Coriobacteriaceae</taxon>
        <taxon>Collinsella</taxon>
    </lineage>
</organism>
<reference evidence="1" key="2">
    <citation type="submission" date="2024-05" db="EMBL/GenBank/DDBJ databases">
        <title>Identification and characterization of horizontal gene transfer across gut microbiota members of farm animals based on homology search.</title>
        <authorList>
            <person name="Schwarzerova J."/>
            <person name="Nykrynova M."/>
            <person name="Jureckova K."/>
            <person name="Cejkova D."/>
            <person name="Rychlik I."/>
        </authorList>
    </citation>
    <scope>NUCLEOTIDE SEQUENCE</scope>
    <source>
        <strain evidence="1">176_SSukc20</strain>
    </source>
</reference>
<evidence type="ECO:0000313" key="2">
    <source>
        <dbReference type="Proteomes" id="UP001168435"/>
    </source>
</evidence>
<evidence type="ECO:0008006" key="3">
    <source>
        <dbReference type="Google" id="ProtNLM"/>
    </source>
</evidence>
<gene>
    <name evidence="1" type="ORF">QVN30_04280</name>
</gene>
<keyword evidence="2" id="KW-1185">Reference proteome</keyword>
<name>A0ABT7XDM7_9ACTN</name>
<comment type="caution">
    <text evidence="1">The sequence shown here is derived from an EMBL/GenBank/DDBJ whole genome shotgun (WGS) entry which is preliminary data.</text>
</comment>
<dbReference type="Proteomes" id="UP001168435">
    <property type="component" value="Unassembled WGS sequence"/>
</dbReference>
<accession>A0ABT7XDM7</accession>
<reference evidence="1" key="1">
    <citation type="submission" date="2023-06" db="EMBL/GenBank/DDBJ databases">
        <authorList>
            <person name="Zeman M."/>
            <person name="Kubasova T."/>
            <person name="Jahodarova E."/>
            <person name="Nykrynova M."/>
            <person name="Rychlik I."/>
        </authorList>
    </citation>
    <scope>NUCLEOTIDE SEQUENCE</scope>
    <source>
        <strain evidence="1">176_SSukc20</strain>
    </source>
</reference>
<evidence type="ECO:0000313" key="1">
    <source>
        <dbReference type="EMBL" id="MDN0063520.1"/>
    </source>
</evidence>